<evidence type="ECO:0000313" key="14">
    <source>
        <dbReference type="Proteomes" id="UP000825935"/>
    </source>
</evidence>
<evidence type="ECO:0000256" key="11">
    <source>
        <dbReference type="SAM" id="SignalP"/>
    </source>
</evidence>
<dbReference type="EMBL" id="CM035418">
    <property type="protein sequence ID" value="KAH7421423.1"/>
    <property type="molecule type" value="Genomic_DNA"/>
</dbReference>
<dbReference type="SUPFAM" id="SSF57850">
    <property type="entry name" value="RING/U-box"/>
    <property type="match status" value="1"/>
</dbReference>
<keyword evidence="14" id="KW-1185">Reference proteome</keyword>
<feature type="domain" description="RING-type" evidence="12">
    <location>
        <begin position="170"/>
        <end position="212"/>
    </location>
</feature>
<evidence type="ECO:0000256" key="9">
    <source>
        <dbReference type="SAM" id="MobiDB-lite"/>
    </source>
</evidence>
<dbReference type="SMART" id="SM00184">
    <property type="entry name" value="RING"/>
    <property type="match status" value="1"/>
</dbReference>
<keyword evidence="4 8" id="KW-0863">Zinc-finger</keyword>
<evidence type="ECO:0000256" key="1">
    <source>
        <dbReference type="ARBA" id="ARBA00004370"/>
    </source>
</evidence>
<evidence type="ECO:0000256" key="10">
    <source>
        <dbReference type="SAM" id="Phobius"/>
    </source>
</evidence>
<keyword evidence="2 10" id="KW-0812">Transmembrane</keyword>
<gene>
    <name evidence="13" type="ORF">KP509_13G056400</name>
</gene>
<dbReference type="OrthoDB" id="9984778at2759"/>
<dbReference type="Proteomes" id="UP000825935">
    <property type="component" value="Chromosome 13"/>
</dbReference>
<organism evidence="13 14">
    <name type="scientific">Ceratopteris richardii</name>
    <name type="common">Triangle waterfern</name>
    <dbReference type="NCBI Taxonomy" id="49495"/>
    <lineage>
        <taxon>Eukaryota</taxon>
        <taxon>Viridiplantae</taxon>
        <taxon>Streptophyta</taxon>
        <taxon>Embryophyta</taxon>
        <taxon>Tracheophyta</taxon>
        <taxon>Polypodiopsida</taxon>
        <taxon>Polypodiidae</taxon>
        <taxon>Polypodiales</taxon>
        <taxon>Pteridineae</taxon>
        <taxon>Pteridaceae</taxon>
        <taxon>Parkerioideae</taxon>
        <taxon>Ceratopteris</taxon>
    </lineage>
</organism>
<feature type="region of interest" description="Disordered" evidence="9">
    <location>
        <begin position="65"/>
        <end position="89"/>
    </location>
</feature>
<keyword evidence="5" id="KW-0862">Zinc</keyword>
<dbReference type="PANTHER" id="PTHR46539">
    <property type="entry name" value="E3 UBIQUITIN-PROTEIN LIGASE ATL42"/>
    <property type="match status" value="1"/>
</dbReference>
<evidence type="ECO:0000256" key="8">
    <source>
        <dbReference type="PROSITE-ProRule" id="PRU00175"/>
    </source>
</evidence>
<feature type="chain" id="PRO_5035933040" description="RING-type domain-containing protein" evidence="11">
    <location>
        <begin position="31"/>
        <end position="242"/>
    </location>
</feature>
<proteinExistence type="predicted"/>
<accession>A0A8T2THV2</accession>
<evidence type="ECO:0000256" key="4">
    <source>
        <dbReference type="ARBA" id="ARBA00022771"/>
    </source>
</evidence>
<reference evidence="13" key="1">
    <citation type="submission" date="2021-08" db="EMBL/GenBank/DDBJ databases">
        <title>WGS assembly of Ceratopteris richardii.</title>
        <authorList>
            <person name="Marchant D.B."/>
            <person name="Chen G."/>
            <person name="Jenkins J."/>
            <person name="Shu S."/>
            <person name="Leebens-Mack J."/>
            <person name="Grimwood J."/>
            <person name="Schmutz J."/>
            <person name="Soltis P."/>
            <person name="Soltis D."/>
            <person name="Chen Z.-H."/>
        </authorList>
    </citation>
    <scope>NUCLEOTIDE SEQUENCE</scope>
    <source>
        <strain evidence="13">Whitten #5841</strain>
        <tissue evidence="13">Leaf</tissue>
    </source>
</reference>
<name>A0A8T2THV2_CERRI</name>
<comment type="subcellular location">
    <subcellularLocation>
        <location evidence="1">Membrane</location>
    </subcellularLocation>
</comment>
<keyword evidence="6 10" id="KW-1133">Transmembrane helix</keyword>
<feature type="signal peptide" evidence="11">
    <location>
        <begin position="1"/>
        <end position="30"/>
    </location>
</feature>
<evidence type="ECO:0000313" key="13">
    <source>
        <dbReference type="EMBL" id="KAH7421423.1"/>
    </source>
</evidence>
<protein>
    <recommendedName>
        <fullName evidence="12">RING-type domain-containing protein</fullName>
    </recommendedName>
</protein>
<dbReference type="GO" id="GO:0016020">
    <property type="term" value="C:membrane"/>
    <property type="evidence" value="ECO:0007669"/>
    <property type="project" value="UniProtKB-SubCell"/>
</dbReference>
<evidence type="ECO:0000259" key="12">
    <source>
        <dbReference type="PROSITE" id="PS50089"/>
    </source>
</evidence>
<evidence type="ECO:0000256" key="5">
    <source>
        <dbReference type="ARBA" id="ARBA00022833"/>
    </source>
</evidence>
<feature type="compositionally biased region" description="Low complexity" evidence="9">
    <location>
        <begin position="73"/>
        <end position="84"/>
    </location>
</feature>
<dbReference type="PROSITE" id="PS50089">
    <property type="entry name" value="ZF_RING_2"/>
    <property type="match status" value="1"/>
</dbReference>
<evidence type="ECO:0000256" key="6">
    <source>
        <dbReference type="ARBA" id="ARBA00022989"/>
    </source>
</evidence>
<dbReference type="InterPro" id="IPR001841">
    <property type="entry name" value="Znf_RING"/>
</dbReference>
<evidence type="ECO:0000256" key="2">
    <source>
        <dbReference type="ARBA" id="ARBA00022692"/>
    </source>
</evidence>
<dbReference type="CDD" id="cd16461">
    <property type="entry name" value="RING-H2_EL5-like"/>
    <property type="match status" value="1"/>
</dbReference>
<dbReference type="InterPro" id="IPR013083">
    <property type="entry name" value="Znf_RING/FYVE/PHD"/>
</dbReference>
<keyword evidence="3" id="KW-0479">Metal-binding</keyword>
<dbReference type="Pfam" id="PF13639">
    <property type="entry name" value="zf-RING_2"/>
    <property type="match status" value="1"/>
</dbReference>
<comment type="caution">
    <text evidence="13">The sequence shown here is derived from an EMBL/GenBank/DDBJ whole genome shotgun (WGS) entry which is preliminary data.</text>
</comment>
<dbReference type="GO" id="GO:0008270">
    <property type="term" value="F:zinc ion binding"/>
    <property type="evidence" value="ECO:0007669"/>
    <property type="project" value="UniProtKB-KW"/>
</dbReference>
<keyword evidence="7 10" id="KW-0472">Membrane</keyword>
<keyword evidence="11" id="KW-0732">Signal</keyword>
<dbReference type="Gene3D" id="3.30.40.10">
    <property type="entry name" value="Zinc/RING finger domain, C3HC4 (zinc finger)"/>
    <property type="match status" value="1"/>
</dbReference>
<sequence>MPSHGLQSISFIGLTCSWLLYSLASASASAANFSGLSAPVPSPPGAGSRHFNKLNACNTTPPANGTSLLADQSVSSSGSTKPSYSPAPTAANPKPSIILIIIVLLTAFSSAGVLSIYIQHNCFMTSDSSNTPISDMTHAVPTTNPDNNSHLQQEDKQCLRVDDKDLSAECAVCLSVFEEAEELCLLPQCGHYFHKDCIDMWFFSHLTCPLCRRSVRAKLKEVRDPDQYAIDISLNINANDVV</sequence>
<evidence type="ECO:0000256" key="7">
    <source>
        <dbReference type="ARBA" id="ARBA00023136"/>
    </source>
</evidence>
<dbReference type="PANTHER" id="PTHR46539:SF1">
    <property type="entry name" value="E3 UBIQUITIN-PROTEIN LIGASE ATL42"/>
    <property type="match status" value="1"/>
</dbReference>
<dbReference type="AlphaFoldDB" id="A0A8T2THV2"/>
<feature type="transmembrane region" description="Helical" evidence="10">
    <location>
        <begin position="97"/>
        <end position="118"/>
    </location>
</feature>
<evidence type="ECO:0000256" key="3">
    <source>
        <dbReference type="ARBA" id="ARBA00022723"/>
    </source>
</evidence>